<dbReference type="RefSeq" id="WP_028739657.1">
    <property type="nucleotide sequence ID" value="NZ_JACIFX010000008.1"/>
</dbReference>
<feature type="transmembrane region" description="Helical" evidence="1">
    <location>
        <begin position="69"/>
        <end position="90"/>
    </location>
</feature>
<gene>
    <name evidence="2" type="ORF">GGD56_005530</name>
</gene>
<dbReference type="EMBL" id="JACIFX010000008">
    <property type="protein sequence ID" value="MBB4231652.1"/>
    <property type="molecule type" value="Genomic_DNA"/>
</dbReference>
<feature type="transmembrane region" description="Helical" evidence="1">
    <location>
        <begin position="111"/>
        <end position="134"/>
    </location>
</feature>
<evidence type="ECO:0000313" key="2">
    <source>
        <dbReference type="EMBL" id="MBB4231652.1"/>
    </source>
</evidence>
<feature type="transmembrane region" description="Helical" evidence="1">
    <location>
        <begin position="39"/>
        <end position="63"/>
    </location>
</feature>
<organism evidence="2 3">
    <name type="scientific">Rhizobium mongolense</name>
    <dbReference type="NCBI Taxonomy" id="57676"/>
    <lineage>
        <taxon>Bacteria</taxon>
        <taxon>Pseudomonadati</taxon>
        <taxon>Pseudomonadota</taxon>
        <taxon>Alphaproteobacteria</taxon>
        <taxon>Hyphomicrobiales</taxon>
        <taxon>Rhizobiaceae</taxon>
        <taxon>Rhizobium/Agrobacterium group</taxon>
        <taxon>Rhizobium</taxon>
    </lineage>
</organism>
<keyword evidence="1" id="KW-0812">Transmembrane</keyword>
<protein>
    <submittedName>
        <fullName evidence="2">Uncharacterized protein</fullName>
    </submittedName>
</protein>
<evidence type="ECO:0000256" key="1">
    <source>
        <dbReference type="SAM" id="Phobius"/>
    </source>
</evidence>
<keyword evidence="3" id="KW-1185">Reference proteome</keyword>
<sequence length="147" mass="15401">MAELERYKADLSSHLEAAKHNYNGEIEMFKSVIMAGQNAIRTIVGINGGASVAMLAFIAHLAVNKSPFISTYASCLLPFAIGTLLGGLVSGGTYLTQWLYAGGPIAKKAGFVANVVAILAGIGAFSSFGIGAWWTYEAFTLAPAQIP</sequence>
<keyword evidence="1" id="KW-0472">Membrane</keyword>
<evidence type="ECO:0000313" key="3">
    <source>
        <dbReference type="Proteomes" id="UP000551353"/>
    </source>
</evidence>
<comment type="caution">
    <text evidence="2">The sequence shown here is derived from an EMBL/GenBank/DDBJ whole genome shotgun (WGS) entry which is preliminary data.</text>
</comment>
<accession>A0ABR6IUT3</accession>
<name>A0ABR6IUT3_9HYPH</name>
<keyword evidence="1" id="KW-1133">Transmembrane helix</keyword>
<reference evidence="2 3" key="1">
    <citation type="submission" date="2020-08" db="EMBL/GenBank/DDBJ databases">
        <title>Genomic Encyclopedia of Type Strains, Phase IV (KMG-V): Genome sequencing to study the core and pangenomes of soil and plant-associated prokaryotes.</title>
        <authorList>
            <person name="Whitman W."/>
        </authorList>
    </citation>
    <scope>NUCLEOTIDE SEQUENCE [LARGE SCALE GENOMIC DNA]</scope>
    <source>
        <strain evidence="2 3">SEMIA 4087</strain>
    </source>
</reference>
<dbReference type="Proteomes" id="UP000551353">
    <property type="component" value="Unassembled WGS sequence"/>
</dbReference>
<proteinExistence type="predicted"/>